<dbReference type="InterPro" id="IPR017911">
    <property type="entry name" value="MacB-like_ATP-bd"/>
</dbReference>
<dbReference type="FunFam" id="3.40.50.300:FF:000230">
    <property type="entry name" value="Lipoprotein-releasing system ATP-binding protein LolD"/>
    <property type="match status" value="1"/>
</dbReference>
<proteinExistence type="inferred from homology"/>
<dbReference type="GO" id="GO:0089705">
    <property type="term" value="P:protein localization to outer membrane"/>
    <property type="evidence" value="ECO:0007669"/>
    <property type="project" value="TreeGrafter"/>
</dbReference>
<dbReference type="SUPFAM" id="SSF52540">
    <property type="entry name" value="P-loop containing nucleoside triphosphate hydrolases"/>
    <property type="match status" value="1"/>
</dbReference>
<dbReference type="InterPro" id="IPR003593">
    <property type="entry name" value="AAA+_ATPase"/>
</dbReference>
<keyword evidence="11" id="KW-1185">Reference proteome</keyword>
<evidence type="ECO:0000256" key="2">
    <source>
        <dbReference type="ARBA" id="ARBA00022475"/>
    </source>
</evidence>
<dbReference type="EMBL" id="SMGD01000018">
    <property type="protein sequence ID" value="TCK46572.1"/>
    <property type="molecule type" value="Genomic_DNA"/>
</dbReference>
<dbReference type="RefSeq" id="WP_131914256.1">
    <property type="nucleotide sequence ID" value="NZ_OU594967.1"/>
</dbReference>
<dbReference type="PANTHER" id="PTHR24220">
    <property type="entry name" value="IMPORT ATP-BINDING PROTEIN"/>
    <property type="match status" value="1"/>
</dbReference>
<dbReference type="NCBIfam" id="TIGR02211">
    <property type="entry name" value="LolD_lipo_ex"/>
    <property type="match status" value="1"/>
</dbReference>
<evidence type="ECO:0000256" key="3">
    <source>
        <dbReference type="ARBA" id="ARBA00022519"/>
    </source>
</evidence>
<keyword evidence="10" id="KW-0449">Lipoprotein</keyword>
<evidence type="ECO:0000256" key="6">
    <source>
        <dbReference type="ARBA" id="ARBA00022967"/>
    </source>
</evidence>
<evidence type="ECO:0000256" key="7">
    <source>
        <dbReference type="ARBA" id="ARBA00023136"/>
    </source>
</evidence>
<comment type="subunit">
    <text evidence="8">The complex is composed of two ATP-binding proteins (LolD) and two transmembrane proteins (LolC and LolE).</text>
</comment>
<evidence type="ECO:0000256" key="5">
    <source>
        <dbReference type="ARBA" id="ARBA00022840"/>
    </source>
</evidence>
<keyword evidence="5 8" id="KW-0067">ATP-binding</keyword>
<evidence type="ECO:0000259" key="9">
    <source>
        <dbReference type="PROSITE" id="PS50893"/>
    </source>
</evidence>
<dbReference type="SMART" id="SM00382">
    <property type="entry name" value="AAA"/>
    <property type="match status" value="1"/>
</dbReference>
<accession>A0A4R1J7W2</accession>
<sequence>MNNHILSCRELTKYYQDGEQKTTVLKGIDLDVLKGESVAIVGSSGSGKSTLLHLLGGLDKPSSGDVVLTGQSLTSLSSRKLASVRNQRLGFVYQFHHLLGEFSALENVAMPQLIAGKSTKQAQASARQLLERVGLEHRLDSRPSEMSGGERQRTAIARALVNQPDVVLADEPTGNLDSQTTDSVYELLLELNEEHGTAFVVVTHDRELASRFNRQLEMSDGALVSAQSRVFI</sequence>
<dbReference type="OrthoDB" id="9801477at2"/>
<keyword evidence="6 8" id="KW-1278">Translocase</keyword>
<organism evidence="10 11">
    <name type="scientific">Celerinatantimonas diazotrophica</name>
    <dbReference type="NCBI Taxonomy" id="412034"/>
    <lineage>
        <taxon>Bacteria</taxon>
        <taxon>Pseudomonadati</taxon>
        <taxon>Pseudomonadota</taxon>
        <taxon>Gammaproteobacteria</taxon>
        <taxon>Celerinatantimonadaceae</taxon>
        <taxon>Celerinatantimonas</taxon>
    </lineage>
</organism>
<comment type="subcellular location">
    <subcellularLocation>
        <location evidence="8">Cell inner membrane</location>
        <topology evidence="8">Peripheral membrane protein</topology>
    </subcellularLocation>
</comment>
<dbReference type="Pfam" id="PF00005">
    <property type="entry name" value="ABC_tran"/>
    <property type="match status" value="1"/>
</dbReference>
<dbReference type="PANTHER" id="PTHR24220:SF689">
    <property type="entry name" value="LIPOPROTEIN-RELEASING SYSTEM ATP-BINDING PROTEIN LOLD"/>
    <property type="match status" value="1"/>
</dbReference>
<evidence type="ECO:0000256" key="4">
    <source>
        <dbReference type="ARBA" id="ARBA00022741"/>
    </source>
</evidence>
<reference evidence="10 11" key="1">
    <citation type="submission" date="2019-03" db="EMBL/GenBank/DDBJ databases">
        <title>Genomic Encyclopedia of Type Strains, Phase IV (KMG-IV): sequencing the most valuable type-strain genomes for metagenomic binning, comparative biology and taxonomic classification.</title>
        <authorList>
            <person name="Goeker M."/>
        </authorList>
    </citation>
    <scope>NUCLEOTIDE SEQUENCE [LARGE SCALE GENOMIC DNA]</scope>
    <source>
        <strain evidence="10 11">DSM 18577</strain>
    </source>
</reference>
<dbReference type="Gene3D" id="3.40.50.300">
    <property type="entry name" value="P-loop containing nucleotide triphosphate hydrolases"/>
    <property type="match status" value="1"/>
</dbReference>
<dbReference type="Proteomes" id="UP000295565">
    <property type="component" value="Unassembled WGS sequence"/>
</dbReference>
<dbReference type="GO" id="GO:0044874">
    <property type="term" value="P:lipoprotein localization to outer membrane"/>
    <property type="evidence" value="ECO:0007669"/>
    <property type="project" value="UniProtKB-ARBA"/>
</dbReference>
<dbReference type="GO" id="GO:0016887">
    <property type="term" value="F:ATP hydrolysis activity"/>
    <property type="evidence" value="ECO:0007669"/>
    <property type="project" value="InterPro"/>
</dbReference>
<dbReference type="AlphaFoldDB" id="A0A4R1J7W2"/>
<dbReference type="EC" id="7.6.2.-" evidence="8"/>
<evidence type="ECO:0000313" key="11">
    <source>
        <dbReference type="Proteomes" id="UP000295565"/>
    </source>
</evidence>
<comment type="function">
    <text evidence="8">Part of the ABC transporter complex LolCDE involved in the translocation of mature outer membrane-directed lipoproteins, from the inner membrane to the periplasmic chaperone, LolA. Responsible for the formation of the LolA-lipoprotein complex in an ATP-dependent manner.</text>
</comment>
<dbReference type="GO" id="GO:0005886">
    <property type="term" value="C:plasma membrane"/>
    <property type="evidence" value="ECO:0007669"/>
    <property type="project" value="UniProtKB-SubCell"/>
</dbReference>
<protein>
    <recommendedName>
        <fullName evidence="8">Lipoprotein-releasing system ATP-binding protein LolD</fullName>
        <ecNumber evidence="8">7.6.2.-</ecNumber>
    </recommendedName>
</protein>
<feature type="domain" description="ABC transporter" evidence="9">
    <location>
        <begin position="6"/>
        <end position="232"/>
    </location>
</feature>
<comment type="caution">
    <text evidence="10">The sequence shown here is derived from an EMBL/GenBank/DDBJ whole genome shotgun (WGS) entry which is preliminary data.</text>
</comment>
<comment type="similarity">
    <text evidence="8">Belongs to the ABC transporter superfamily. Lipoprotein translocase (TC 3.A.1.125) family.</text>
</comment>
<dbReference type="InterPro" id="IPR003439">
    <property type="entry name" value="ABC_transporter-like_ATP-bd"/>
</dbReference>
<keyword evidence="3 8" id="KW-0997">Cell inner membrane</keyword>
<dbReference type="GO" id="GO:0022857">
    <property type="term" value="F:transmembrane transporter activity"/>
    <property type="evidence" value="ECO:0007669"/>
    <property type="project" value="TreeGrafter"/>
</dbReference>
<evidence type="ECO:0000256" key="8">
    <source>
        <dbReference type="RuleBase" id="RU367068"/>
    </source>
</evidence>
<dbReference type="InterPro" id="IPR011924">
    <property type="entry name" value="LolD_lipo_ATP-bd"/>
</dbReference>
<dbReference type="PROSITE" id="PS50893">
    <property type="entry name" value="ABC_TRANSPORTER_2"/>
    <property type="match status" value="1"/>
</dbReference>
<name>A0A4R1J7W2_9GAMM</name>
<dbReference type="GO" id="GO:0005524">
    <property type="term" value="F:ATP binding"/>
    <property type="evidence" value="ECO:0007669"/>
    <property type="project" value="UniProtKB-UniRule"/>
</dbReference>
<dbReference type="CDD" id="cd03255">
    <property type="entry name" value="ABC_MJ0796_LolCDE_FtsE"/>
    <property type="match status" value="1"/>
</dbReference>
<dbReference type="InterPro" id="IPR015854">
    <property type="entry name" value="ABC_transpr_LolD-like"/>
</dbReference>
<evidence type="ECO:0000256" key="1">
    <source>
        <dbReference type="ARBA" id="ARBA00022448"/>
    </source>
</evidence>
<dbReference type="InterPro" id="IPR027417">
    <property type="entry name" value="P-loop_NTPase"/>
</dbReference>
<keyword evidence="7 8" id="KW-0472">Membrane</keyword>
<evidence type="ECO:0000313" key="10">
    <source>
        <dbReference type="EMBL" id="TCK46572.1"/>
    </source>
</evidence>
<keyword evidence="2 8" id="KW-1003">Cell membrane</keyword>
<keyword evidence="1 8" id="KW-0813">Transport</keyword>
<gene>
    <name evidence="8" type="primary">lolD</name>
    <name evidence="10" type="ORF">EV690_3522</name>
</gene>
<keyword evidence="4 8" id="KW-0547">Nucleotide-binding</keyword>